<protein>
    <submittedName>
        <fullName evidence="1">Uncharacterized protein</fullName>
    </submittedName>
</protein>
<dbReference type="STRING" id="1108812.AWC16_18795"/>
<dbReference type="AlphaFoldDB" id="A0A1X1YBS8"/>
<comment type="caution">
    <text evidence="1">The sequence shown here is derived from an EMBL/GenBank/DDBJ whole genome shotgun (WGS) entry which is preliminary data.</text>
</comment>
<gene>
    <name evidence="1" type="ORF">AWC16_18795</name>
</gene>
<evidence type="ECO:0000313" key="1">
    <source>
        <dbReference type="EMBL" id="ORW08450.1"/>
    </source>
</evidence>
<sequence>MGEDTAMTITLTRDEIDTMLKDVAVEDVDLSYSGRGMFGDRCIAYTGNALASFTYTLAAILASRDNADATQNDIQGWIAQLSNPAGDSLGIGRVWYWRGICVAHEVVRDYDY</sequence>
<dbReference type="EMBL" id="LQPG01000035">
    <property type="protein sequence ID" value="ORW08450.1"/>
    <property type="molecule type" value="Genomic_DNA"/>
</dbReference>
<proteinExistence type="predicted"/>
<accession>A0A1X1YBS8</accession>
<reference evidence="1 2" key="1">
    <citation type="submission" date="2016-01" db="EMBL/GenBank/DDBJ databases">
        <title>The new phylogeny of the genus Mycobacterium.</title>
        <authorList>
            <person name="Tarcisio F."/>
            <person name="Conor M."/>
            <person name="Antonella G."/>
            <person name="Elisabetta G."/>
            <person name="Giulia F.S."/>
            <person name="Sara T."/>
            <person name="Anna F."/>
            <person name="Clotilde B."/>
            <person name="Roberto B."/>
            <person name="Veronica D.S."/>
            <person name="Fabio R."/>
            <person name="Monica P."/>
            <person name="Olivier J."/>
            <person name="Enrico T."/>
            <person name="Nicola S."/>
        </authorList>
    </citation>
    <scope>NUCLEOTIDE SEQUENCE [LARGE SCALE GENOMIC DNA]</scope>
    <source>
        <strain evidence="1 2">DSM 45394</strain>
    </source>
</reference>
<keyword evidence="2" id="KW-1185">Reference proteome</keyword>
<dbReference type="Proteomes" id="UP000193866">
    <property type="component" value="Unassembled WGS sequence"/>
</dbReference>
<evidence type="ECO:0000313" key="2">
    <source>
        <dbReference type="Proteomes" id="UP000193866"/>
    </source>
</evidence>
<organism evidence="1 2">
    <name type="scientific">Mycolicibacter longobardus</name>
    <dbReference type="NCBI Taxonomy" id="1108812"/>
    <lineage>
        <taxon>Bacteria</taxon>
        <taxon>Bacillati</taxon>
        <taxon>Actinomycetota</taxon>
        <taxon>Actinomycetes</taxon>
        <taxon>Mycobacteriales</taxon>
        <taxon>Mycobacteriaceae</taxon>
        <taxon>Mycolicibacter</taxon>
    </lineage>
</organism>
<name>A0A1X1YBS8_9MYCO</name>